<comment type="caution">
    <text evidence="3">The sequence shown here is derived from an EMBL/GenBank/DDBJ whole genome shotgun (WGS) entry which is preliminary data.</text>
</comment>
<feature type="chain" id="PRO_5043383655" description="Transmembrane protein" evidence="2">
    <location>
        <begin position="25"/>
        <end position="122"/>
    </location>
</feature>
<dbReference type="AlphaFoldDB" id="A0AAV6MZV5"/>
<sequence>MRKGPFPFLLISLLCLCLLPFCLSEAYFTNKAYDPYKHLKQGRPRKDLQDSKQINVGAATKVMRARGVYGGGNDIHRGHSKNDANPLRIKSTSLLWDVSCGFFSLCVLLTVFDNSTLKLHTA</sequence>
<keyword evidence="4" id="KW-1185">Reference proteome</keyword>
<proteinExistence type="predicted"/>
<evidence type="ECO:0008006" key="5">
    <source>
        <dbReference type="Google" id="ProtNLM"/>
    </source>
</evidence>
<feature type="non-terminal residue" evidence="3">
    <location>
        <position position="1"/>
    </location>
</feature>
<evidence type="ECO:0000313" key="4">
    <source>
        <dbReference type="Proteomes" id="UP000685013"/>
    </source>
</evidence>
<evidence type="ECO:0000256" key="1">
    <source>
        <dbReference type="SAM" id="Phobius"/>
    </source>
</evidence>
<dbReference type="EMBL" id="JAGKQH010000010">
    <property type="protein sequence ID" value="KAG6589767.1"/>
    <property type="molecule type" value="Genomic_DNA"/>
</dbReference>
<feature type="signal peptide" evidence="2">
    <location>
        <begin position="1"/>
        <end position="24"/>
    </location>
</feature>
<organism evidence="3 4">
    <name type="scientific">Cucurbita argyrosperma subsp. sororia</name>
    <dbReference type="NCBI Taxonomy" id="37648"/>
    <lineage>
        <taxon>Eukaryota</taxon>
        <taxon>Viridiplantae</taxon>
        <taxon>Streptophyta</taxon>
        <taxon>Embryophyta</taxon>
        <taxon>Tracheophyta</taxon>
        <taxon>Spermatophyta</taxon>
        <taxon>Magnoliopsida</taxon>
        <taxon>eudicotyledons</taxon>
        <taxon>Gunneridae</taxon>
        <taxon>Pentapetalae</taxon>
        <taxon>rosids</taxon>
        <taxon>fabids</taxon>
        <taxon>Cucurbitales</taxon>
        <taxon>Cucurbitaceae</taxon>
        <taxon>Cucurbiteae</taxon>
        <taxon>Cucurbita</taxon>
    </lineage>
</organism>
<feature type="transmembrane region" description="Helical" evidence="1">
    <location>
        <begin position="94"/>
        <end position="112"/>
    </location>
</feature>
<evidence type="ECO:0000256" key="2">
    <source>
        <dbReference type="SAM" id="SignalP"/>
    </source>
</evidence>
<protein>
    <recommendedName>
        <fullName evidence="5">Transmembrane protein</fullName>
    </recommendedName>
</protein>
<keyword evidence="2" id="KW-0732">Signal</keyword>
<accession>A0AAV6MZV5</accession>
<keyword evidence="1" id="KW-0812">Transmembrane</keyword>
<evidence type="ECO:0000313" key="3">
    <source>
        <dbReference type="EMBL" id="KAG6589767.1"/>
    </source>
</evidence>
<name>A0AAV6MZV5_9ROSI</name>
<dbReference type="Proteomes" id="UP000685013">
    <property type="component" value="Chromosome 10"/>
</dbReference>
<reference evidence="3 4" key="1">
    <citation type="journal article" date="2021" name="Hortic Res">
        <title>The domestication of Cucurbita argyrosperma as revealed by the genome of its wild relative.</title>
        <authorList>
            <person name="Barrera-Redondo J."/>
            <person name="Sanchez-de la Vega G."/>
            <person name="Aguirre-Liguori J.A."/>
            <person name="Castellanos-Morales G."/>
            <person name="Gutierrez-Guerrero Y.T."/>
            <person name="Aguirre-Dugua X."/>
            <person name="Aguirre-Planter E."/>
            <person name="Tenaillon M.I."/>
            <person name="Lira-Saade R."/>
            <person name="Eguiarte L.E."/>
        </authorList>
    </citation>
    <scope>NUCLEOTIDE SEQUENCE [LARGE SCALE GENOMIC DNA]</scope>
    <source>
        <strain evidence="3">JBR-2021</strain>
    </source>
</reference>
<gene>
    <name evidence="3" type="ORF">SDJN03_15190</name>
</gene>
<keyword evidence="1" id="KW-1133">Transmembrane helix</keyword>
<keyword evidence="1" id="KW-0472">Membrane</keyword>